<accession>A0AAW1RE37</accession>
<dbReference type="EMBL" id="JALJOU010000042">
    <property type="protein sequence ID" value="KAK9832098.1"/>
    <property type="molecule type" value="Genomic_DNA"/>
</dbReference>
<evidence type="ECO:0000259" key="3">
    <source>
        <dbReference type="PROSITE" id="PS50103"/>
    </source>
</evidence>
<evidence type="ECO:0000256" key="1">
    <source>
        <dbReference type="PROSITE-ProRule" id="PRU00723"/>
    </source>
</evidence>
<proteinExistence type="predicted"/>
<feature type="zinc finger region" description="C3H1-type" evidence="1">
    <location>
        <begin position="274"/>
        <end position="301"/>
    </location>
</feature>
<gene>
    <name evidence="4" type="ORF">WJX81_006807</name>
</gene>
<dbReference type="PANTHER" id="PTHR46156:SF1">
    <property type="entry name" value="ZINC FINGER CCCH DOMAIN-CONTAINING PROTEIN 3"/>
    <property type="match status" value="1"/>
</dbReference>
<keyword evidence="1" id="KW-0862">Zinc</keyword>
<keyword evidence="2" id="KW-0732">Signal</keyword>
<dbReference type="Gene3D" id="4.10.1000.10">
    <property type="entry name" value="Zinc finger, CCCH-type"/>
    <property type="match status" value="1"/>
</dbReference>
<reference evidence="4 5" key="1">
    <citation type="journal article" date="2024" name="Nat. Commun.">
        <title>Phylogenomics reveals the evolutionary origins of lichenization in chlorophyte algae.</title>
        <authorList>
            <person name="Puginier C."/>
            <person name="Libourel C."/>
            <person name="Otte J."/>
            <person name="Skaloud P."/>
            <person name="Haon M."/>
            <person name="Grisel S."/>
            <person name="Petersen M."/>
            <person name="Berrin J.G."/>
            <person name="Delaux P.M."/>
            <person name="Dal Grande F."/>
            <person name="Keller J."/>
        </authorList>
    </citation>
    <scope>NUCLEOTIDE SEQUENCE [LARGE SCALE GENOMIC DNA]</scope>
    <source>
        <strain evidence="4 5">SAG 245.80</strain>
    </source>
</reference>
<dbReference type="GO" id="GO:0005634">
    <property type="term" value="C:nucleus"/>
    <property type="evidence" value="ECO:0007669"/>
    <property type="project" value="TreeGrafter"/>
</dbReference>
<sequence length="366" mass="38046">MAPSPGGERTPAAAPWAPSQLLLRLLLPSGWLGPLRGRVSKPRGTSVGVCGCGRTVARRAANGWQVLLYERAGRGLKLERSVVAAAPGRTSLTWSRAQADSRRAAAATATPVDAPLRSAAGLLRGGVRAKVRPARLVRMGGAVYRVAGGRSLQRQPGTPRMGPALRSMAKAGSYQRRGRSIVRVPMHASPKEPAVHCPAFCRSGRCEGRAKGRCPYVHDAARVAVCPRWLAGGCGVRDCPLQHAARPELMPICTFFLQGLCSNADCGYLHVKLDPGARVCQAFLRGFCAAGAACPRLHVTPRMLRALRASRSLAASAAAVQGAPSGSTAAAAVPAVEGAASKGHSVGASKCARLSVQLWTASAAAV</sequence>
<name>A0AAW1RE37_9CHLO</name>
<keyword evidence="1" id="KW-0863">Zinc-finger</keyword>
<evidence type="ECO:0000313" key="5">
    <source>
        <dbReference type="Proteomes" id="UP001445335"/>
    </source>
</evidence>
<feature type="chain" id="PRO_5043856030" description="C3H1-type domain-containing protein" evidence="2">
    <location>
        <begin position="38"/>
        <end position="366"/>
    </location>
</feature>
<feature type="domain" description="C3H1-type" evidence="3">
    <location>
        <begin position="274"/>
        <end position="301"/>
    </location>
</feature>
<feature type="signal peptide" evidence="2">
    <location>
        <begin position="1"/>
        <end position="37"/>
    </location>
</feature>
<dbReference type="Proteomes" id="UP001445335">
    <property type="component" value="Unassembled WGS sequence"/>
</dbReference>
<protein>
    <recommendedName>
        <fullName evidence="3">C3H1-type domain-containing protein</fullName>
    </recommendedName>
</protein>
<feature type="zinc finger region" description="C3H1-type" evidence="1">
    <location>
        <begin position="247"/>
        <end position="273"/>
    </location>
</feature>
<dbReference type="PROSITE" id="PS50103">
    <property type="entry name" value="ZF_C3H1"/>
    <property type="match status" value="2"/>
</dbReference>
<keyword evidence="1" id="KW-0479">Metal-binding</keyword>
<organism evidence="4 5">
    <name type="scientific">Elliptochloris bilobata</name>
    <dbReference type="NCBI Taxonomy" id="381761"/>
    <lineage>
        <taxon>Eukaryota</taxon>
        <taxon>Viridiplantae</taxon>
        <taxon>Chlorophyta</taxon>
        <taxon>core chlorophytes</taxon>
        <taxon>Trebouxiophyceae</taxon>
        <taxon>Trebouxiophyceae incertae sedis</taxon>
        <taxon>Elliptochloris clade</taxon>
        <taxon>Elliptochloris</taxon>
    </lineage>
</organism>
<dbReference type="SMART" id="SM00356">
    <property type="entry name" value="ZnF_C3H1"/>
    <property type="match status" value="3"/>
</dbReference>
<keyword evidence="5" id="KW-1185">Reference proteome</keyword>
<dbReference type="AlphaFoldDB" id="A0AAW1RE37"/>
<feature type="domain" description="C3H1-type" evidence="3">
    <location>
        <begin position="247"/>
        <end position="273"/>
    </location>
</feature>
<evidence type="ECO:0000313" key="4">
    <source>
        <dbReference type="EMBL" id="KAK9832098.1"/>
    </source>
</evidence>
<evidence type="ECO:0000256" key="2">
    <source>
        <dbReference type="SAM" id="SignalP"/>
    </source>
</evidence>
<comment type="caution">
    <text evidence="4">The sequence shown here is derived from an EMBL/GenBank/DDBJ whole genome shotgun (WGS) entry which is preliminary data.</text>
</comment>
<dbReference type="GO" id="GO:0008270">
    <property type="term" value="F:zinc ion binding"/>
    <property type="evidence" value="ECO:0007669"/>
    <property type="project" value="UniProtKB-KW"/>
</dbReference>
<dbReference type="PANTHER" id="PTHR46156">
    <property type="entry name" value="CCCH ZINGC FINGER"/>
    <property type="match status" value="1"/>
</dbReference>
<dbReference type="InterPro" id="IPR000571">
    <property type="entry name" value="Znf_CCCH"/>
</dbReference>